<keyword evidence="2" id="KW-1185">Reference proteome</keyword>
<proteinExistence type="predicted"/>
<accession>A0A6H5G5F0</accession>
<evidence type="ECO:0000313" key="1">
    <source>
        <dbReference type="EMBL" id="CAA9997319.1"/>
    </source>
</evidence>
<dbReference type="Proteomes" id="UP000479000">
    <property type="component" value="Unassembled WGS sequence"/>
</dbReference>
<sequence>RESMSEQENLLAEPVVELWGLHFLSDNFTAIALFSNSCWVEQLVPKRRRTTPSVPELTEKTATSIPSSGQIQRGRHSQAFQLLLSGI</sequence>
<name>A0A6H5G5F0_9HEMI</name>
<evidence type="ECO:0000313" key="2">
    <source>
        <dbReference type="Proteomes" id="UP000479000"/>
    </source>
</evidence>
<dbReference type="AlphaFoldDB" id="A0A6H5G5F0"/>
<organism evidence="1 2">
    <name type="scientific">Nesidiocoris tenuis</name>
    <dbReference type="NCBI Taxonomy" id="355587"/>
    <lineage>
        <taxon>Eukaryota</taxon>
        <taxon>Metazoa</taxon>
        <taxon>Ecdysozoa</taxon>
        <taxon>Arthropoda</taxon>
        <taxon>Hexapoda</taxon>
        <taxon>Insecta</taxon>
        <taxon>Pterygota</taxon>
        <taxon>Neoptera</taxon>
        <taxon>Paraneoptera</taxon>
        <taxon>Hemiptera</taxon>
        <taxon>Heteroptera</taxon>
        <taxon>Panheteroptera</taxon>
        <taxon>Cimicomorpha</taxon>
        <taxon>Miridae</taxon>
        <taxon>Dicyphina</taxon>
        <taxon>Nesidiocoris</taxon>
    </lineage>
</organism>
<gene>
    <name evidence="1" type="ORF">NTEN_LOCUS3627</name>
</gene>
<protein>
    <submittedName>
        <fullName evidence="1">Uncharacterized protein</fullName>
    </submittedName>
</protein>
<reference evidence="1 2" key="1">
    <citation type="submission" date="2020-02" db="EMBL/GenBank/DDBJ databases">
        <authorList>
            <person name="Ferguson B K."/>
        </authorList>
    </citation>
    <scope>NUCLEOTIDE SEQUENCE [LARGE SCALE GENOMIC DNA]</scope>
</reference>
<feature type="non-terminal residue" evidence="1">
    <location>
        <position position="1"/>
    </location>
</feature>
<dbReference type="EMBL" id="CADCXU010005699">
    <property type="protein sequence ID" value="CAA9997319.1"/>
    <property type="molecule type" value="Genomic_DNA"/>
</dbReference>